<evidence type="ECO:0000313" key="1">
    <source>
        <dbReference type="Proteomes" id="UP000189701"/>
    </source>
</evidence>
<dbReference type="STRING" id="4096.A0A1U7VNV3"/>
<sequence length="212" mass="24045">MVFIDLEKTYDKVLREVLWRCLEAKGVLVPYIMVIKDMYDGSKTWVRTVGGDSEHFSVEMGLHQSSTLSPFLFALSRAGVNERLEVWRQTLESKGFKLSSTKTEYLECKFSVGPGEVDVDVRLESQGPQVWACRSEERAADASKVDKGRNRRYGEVSATARTQVWVIDRRSSFGWISDFRKCDQLDAGAVAQDNLRQSQEARALRSRFSSGS</sequence>
<dbReference type="PANTHER" id="PTHR46238">
    <property type="entry name" value="REVERSE TRANSCRIPTASE DOMAIN-CONTAINING PROTEIN"/>
    <property type="match status" value="1"/>
</dbReference>
<protein>
    <submittedName>
        <fullName evidence="2">Uncharacterized protein LOC104215459</fullName>
    </submittedName>
</protein>
<name>A0A1U7VNV3_NICSY</name>
<dbReference type="PANTHER" id="PTHR46238:SF8">
    <property type="entry name" value="ENDONUCLEASE_EXONUCLEASE_PHOSPHATASE DOMAIN-CONTAINING PROTEIN"/>
    <property type="match status" value="1"/>
</dbReference>
<proteinExistence type="predicted"/>
<reference evidence="1" key="1">
    <citation type="journal article" date="2013" name="Genome Biol.">
        <title>Reference genomes and transcriptomes of Nicotiana sylvestris and Nicotiana tomentosiformis.</title>
        <authorList>
            <person name="Sierro N."/>
            <person name="Battey J.N."/>
            <person name="Ouadi S."/>
            <person name="Bovet L."/>
            <person name="Goepfert S."/>
            <person name="Bakaher N."/>
            <person name="Peitsch M.C."/>
            <person name="Ivanov N.V."/>
        </authorList>
    </citation>
    <scope>NUCLEOTIDE SEQUENCE [LARGE SCALE GENOMIC DNA]</scope>
</reference>
<accession>A0A1U7VNV3</accession>
<dbReference type="RefSeq" id="XP_009763575.1">
    <property type="nucleotide sequence ID" value="XM_009765273.1"/>
</dbReference>
<organism evidence="1 2">
    <name type="scientific">Nicotiana sylvestris</name>
    <name type="common">Wood tobacco</name>
    <name type="synonym">South American tobacco</name>
    <dbReference type="NCBI Taxonomy" id="4096"/>
    <lineage>
        <taxon>Eukaryota</taxon>
        <taxon>Viridiplantae</taxon>
        <taxon>Streptophyta</taxon>
        <taxon>Embryophyta</taxon>
        <taxon>Tracheophyta</taxon>
        <taxon>Spermatophyta</taxon>
        <taxon>Magnoliopsida</taxon>
        <taxon>eudicotyledons</taxon>
        <taxon>Gunneridae</taxon>
        <taxon>Pentapetalae</taxon>
        <taxon>asterids</taxon>
        <taxon>lamiids</taxon>
        <taxon>Solanales</taxon>
        <taxon>Solanaceae</taxon>
        <taxon>Nicotianoideae</taxon>
        <taxon>Nicotianeae</taxon>
        <taxon>Nicotiana</taxon>
    </lineage>
</organism>
<dbReference type="Proteomes" id="UP000189701">
    <property type="component" value="Unplaced"/>
</dbReference>
<reference evidence="2" key="2">
    <citation type="submission" date="2025-08" db="UniProtKB">
        <authorList>
            <consortium name="RefSeq"/>
        </authorList>
    </citation>
    <scope>IDENTIFICATION</scope>
    <source>
        <tissue evidence="2">Leaf</tissue>
    </source>
</reference>
<evidence type="ECO:0000313" key="2">
    <source>
        <dbReference type="RefSeq" id="XP_009763575.1"/>
    </source>
</evidence>
<gene>
    <name evidence="2" type="primary">LOC104215459</name>
</gene>
<feature type="non-terminal residue" evidence="2">
    <location>
        <position position="212"/>
    </location>
</feature>
<keyword evidence="1" id="KW-1185">Reference proteome</keyword>
<dbReference type="AlphaFoldDB" id="A0A1U7VNV3"/>